<keyword evidence="1" id="KW-1133">Transmembrane helix</keyword>
<dbReference type="InterPro" id="IPR037185">
    <property type="entry name" value="EmrE-like"/>
</dbReference>
<dbReference type="PANTHER" id="PTHR22911">
    <property type="entry name" value="ACYL-MALONYL CONDENSING ENZYME-RELATED"/>
    <property type="match status" value="1"/>
</dbReference>
<keyword evidence="1" id="KW-0472">Membrane</keyword>
<dbReference type="GO" id="GO:0016020">
    <property type="term" value="C:membrane"/>
    <property type="evidence" value="ECO:0007669"/>
    <property type="project" value="InterPro"/>
</dbReference>
<feature type="domain" description="EamA" evidence="2">
    <location>
        <begin position="149"/>
        <end position="278"/>
    </location>
</feature>
<feature type="transmembrane region" description="Helical" evidence="1">
    <location>
        <begin position="208"/>
        <end position="229"/>
    </location>
</feature>
<feature type="transmembrane region" description="Helical" evidence="1">
    <location>
        <begin position="36"/>
        <end position="53"/>
    </location>
</feature>
<name>A0A1V2H613_9PROT</name>
<proteinExistence type="predicted"/>
<accession>A0A1V2H613</accession>
<dbReference type="PANTHER" id="PTHR22911:SF135">
    <property type="entry name" value="BLR4310 PROTEIN"/>
    <property type="match status" value="1"/>
</dbReference>
<feature type="transmembrane region" description="Helical" evidence="1">
    <location>
        <begin position="99"/>
        <end position="117"/>
    </location>
</feature>
<keyword evidence="1" id="KW-0812">Transmembrane</keyword>
<sequence>MDRTLTQGILLAFLAYLAYAVSDASVKLLEGQISAYEAVFFGALSGIVAIPWVKRPGERYRDIFRARNRIMWGVRAGAAATGSLGSVVAFTHLSMAEAFCLLFLMPTFVTLLSVVFLKEQVGWRRWGAVLLGFVGVLVVLRPGFRELNIGHVGAVVGGLSGAVTVVTLRAFGQTEKRISLYGAGLIGPILATGLLMLPGFLWPTPLQWLWILGYGLLAAAGNILVMLASARIPASLVAPAQYSQMIWAILFGYWVFNDHLEPIMAVGVAIILFSGVLTFKREGVRRPKGWSRVPPVHPQ</sequence>
<dbReference type="EMBL" id="MLCO01000058">
    <property type="protein sequence ID" value="ONG56004.1"/>
    <property type="molecule type" value="Genomic_DNA"/>
</dbReference>
<reference evidence="3 4" key="1">
    <citation type="submission" date="2016-10" db="EMBL/GenBank/DDBJ databases">
        <title>Draft Genome sequence of Roseomonas sp. strain M3.</title>
        <authorList>
            <person name="Subhash Y."/>
            <person name="Lee S."/>
        </authorList>
    </citation>
    <scope>NUCLEOTIDE SEQUENCE [LARGE SCALE GENOMIC DNA]</scope>
    <source>
        <strain evidence="3 4">M3</strain>
    </source>
</reference>
<keyword evidence="4" id="KW-1185">Reference proteome</keyword>
<dbReference type="Pfam" id="PF00892">
    <property type="entry name" value="EamA"/>
    <property type="match status" value="2"/>
</dbReference>
<feature type="transmembrane region" description="Helical" evidence="1">
    <location>
        <begin position="262"/>
        <end position="279"/>
    </location>
</feature>
<protein>
    <recommendedName>
        <fullName evidence="2">EamA domain-containing protein</fullName>
    </recommendedName>
</protein>
<comment type="caution">
    <text evidence="3">The sequence shown here is derived from an EMBL/GenBank/DDBJ whole genome shotgun (WGS) entry which is preliminary data.</text>
</comment>
<evidence type="ECO:0000313" key="4">
    <source>
        <dbReference type="Proteomes" id="UP000188879"/>
    </source>
</evidence>
<evidence type="ECO:0000256" key="1">
    <source>
        <dbReference type="SAM" id="Phobius"/>
    </source>
</evidence>
<feature type="domain" description="EamA" evidence="2">
    <location>
        <begin position="7"/>
        <end position="140"/>
    </location>
</feature>
<dbReference type="AlphaFoldDB" id="A0A1V2H613"/>
<evidence type="ECO:0000313" key="3">
    <source>
        <dbReference type="EMBL" id="ONG56004.1"/>
    </source>
</evidence>
<feature type="transmembrane region" description="Helical" evidence="1">
    <location>
        <begin position="178"/>
        <end position="202"/>
    </location>
</feature>
<gene>
    <name evidence="3" type="ORF">BKE38_07245</name>
</gene>
<feature type="transmembrane region" description="Helical" evidence="1">
    <location>
        <begin position="126"/>
        <end position="144"/>
    </location>
</feature>
<dbReference type="SUPFAM" id="SSF103481">
    <property type="entry name" value="Multidrug resistance efflux transporter EmrE"/>
    <property type="match status" value="2"/>
</dbReference>
<feature type="transmembrane region" description="Helical" evidence="1">
    <location>
        <begin position="236"/>
        <end position="256"/>
    </location>
</feature>
<feature type="transmembrane region" description="Helical" evidence="1">
    <location>
        <begin position="74"/>
        <end position="93"/>
    </location>
</feature>
<evidence type="ECO:0000259" key="2">
    <source>
        <dbReference type="Pfam" id="PF00892"/>
    </source>
</evidence>
<organism evidence="3 4">
    <name type="scientific">Teichococcus deserti</name>
    <dbReference type="NCBI Taxonomy" id="1817963"/>
    <lineage>
        <taxon>Bacteria</taxon>
        <taxon>Pseudomonadati</taxon>
        <taxon>Pseudomonadota</taxon>
        <taxon>Alphaproteobacteria</taxon>
        <taxon>Acetobacterales</taxon>
        <taxon>Roseomonadaceae</taxon>
        <taxon>Roseomonas</taxon>
    </lineage>
</organism>
<dbReference type="InterPro" id="IPR000620">
    <property type="entry name" value="EamA_dom"/>
</dbReference>
<feature type="transmembrane region" description="Helical" evidence="1">
    <location>
        <begin position="150"/>
        <end position="171"/>
    </location>
</feature>
<dbReference type="Proteomes" id="UP000188879">
    <property type="component" value="Unassembled WGS sequence"/>
</dbReference>
<dbReference type="RefSeq" id="WP_076956709.1">
    <property type="nucleotide sequence ID" value="NZ_MLCO01000058.1"/>
</dbReference>